<proteinExistence type="predicted"/>
<evidence type="ECO:0000256" key="1">
    <source>
        <dbReference type="SAM" id="Phobius"/>
    </source>
</evidence>
<accession>A0ABW0KZG1</accession>
<comment type="caution">
    <text evidence="2">The sequence shown here is derived from an EMBL/GenBank/DDBJ whole genome shotgun (WGS) entry which is preliminary data.</text>
</comment>
<keyword evidence="1" id="KW-0812">Transmembrane</keyword>
<feature type="transmembrane region" description="Helical" evidence="1">
    <location>
        <begin position="111"/>
        <end position="132"/>
    </location>
</feature>
<protein>
    <recommendedName>
        <fullName evidence="4">Methyl-accepting chemotaxis protein</fullName>
    </recommendedName>
</protein>
<evidence type="ECO:0000313" key="3">
    <source>
        <dbReference type="Proteomes" id="UP001596050"/>
    </source>
</evidence>
<keyword evidence="3" id="KW-1185">Reference proteome</keyword>
<keyword evidence="1" id="KW-1133">Transmembrane helix</keyword>
<keyword evidence="1" id="KW-0472">Membrane</keyword>
<organism evidence="2 3">
    <name type="scientific">Massilia niabensis</name>
    <dbReference type="NCBI Taxonomy" id="544910"/>
    <lineage>
        <taxon>Bacteria</taxon>
        <taxon>Pseudomonadati</taxon>
        <taxon>Pseudomonadota</taxon>
        <taxon>Betaproteobacteria</taxon>
        <taxon>Burkholderiales</taxon>
        <taxon>Oxalobacteraceae</taxon>
        <taxon>Telluria group</taxon>
        <taxon>Massilia</taxon>
    </lineage>
</organism>
<sequence length="134" mass="14211">MAASWLRMLKAVPWSEVIAAAPQVAGSARRLWETVGRRGAPEPGIDLGEAMAHAPIDEDVAILAARIEQQDATIAQLHGQVREATKVITELADQNAQLVARMQAARERLSTVTLVAAGSALLSVISLAIVLART</sequence>
<evidence type="ECO:0008006" key="4">
    <source>
        <dbReference type="Google" id="ProtNLM"/>
    </source>
</evidence>
<dbReference type="RefSeq" id="WP_379779999.1">
    <property type="nucleotide sequence ID" value="NZ_JBHSMU010000004.1"/>
</dbReference>
<reference evidence="3" key="1">
    <citation type="journal article" date="2019" name="Int. J. Syst. Evol. Microbiol.">
        <title>The Global Catalogue of Microorganisms (GCM) 10K type strain sequencing project: providing services to taxonomists for standard genome sequencing and annotation.</title>
        <authorList>
            <consortium name="The Broad Institute Genomics Platform"/>
            <consortium name="The Broad Institute Genome Sequencing Center for Infectious Disease"/>
            <person name="Wu L."/>
            <person name="Ma J."/>
        </authorList>
    </citation>
    <scope>NUCLEOTIDE SEQUENCE [LARGE SCALE GENOMIC DNA]</scope>
    <source>
        <strain evidence="3">KACC 12649</strain>
    </source>
</reference>
<dbReference type="Proteomes" id="UP001596050">
    <property type="component" value="Unassembled WGS sequence"/>
</dbReference>
<name>A0ABW0KZG1_9BURK</name>
<dbReference type="EMBL" id="JBHSMU010000004">
    <property type="protein sequence ID" value="MFC5458794.1"/>
    <property type="molecule type" value="Genomic_DNA"/>
</dbReference>
<gene>
    <name evidence="2" type="ORF">ACFPN5_03080</name>
</gene>
<evidence type="ECO:0000313" key="2">
    <source>
        <dbReference type="EMBL" id="MFC5458794.1"/>
    </source>
</evidence>